<sequence length="182" mass="19667">MRGPPGLARAGSGDLLWAGDPDGALAKCAETCLNLRVKKIVCGLGEATLGLETPRQIFLPTWVGGAERSATLRPRRSVPRAERAARPRPLQRARLAGPPGDSFPVGFAEVETSLKWLCACKLQFQPGTPPLVLLTSPLTSAQFTLTPRNPRFCTELCRGSEYTTDYKEHSSGFSQGPSFPFL</sequence>
<evidence type="ECO:0000313" key="3">
    <source>
        <dbReference type="RefSeq" id="XP_004398302.1"/>
    </source>
</evidence>
<keyword evidence="2" id="KW-1185">Reference proteome</keyword>
<feature type="compositionally biased region" description="Low complexity" evidence="1">
    <location>
        <begin position="87"/>
        <end position="96"/>
    </location>
</feature>
<dbReference type="RefSeq" id="XP_004398302.1">
    <property type="nucleotide sequence ID" value="XM_004398245.1"/>
</dbReference>
<dbReference type="Proteomes" id="UP000245340">
    <property type="component" value="Unplaced"/>
</dbReference>
<protein>
    <submittedName>
        <fullName evidence="3">Uncharacterized protein LOC101385770</fullName>
    </submittedName>
</protein>
<gene>
    <name evidence="3" type="primary">LOC101385770</name>
</gene>
<evidence type="ECO:0000256" key="1">
    <source>
        <dbReference type="SAM" id="MobiDB-lite"/>
    </source>
</evidence>
<proteinExistence type="predicted"/>
<feature type="region of interest" description="Disordered" evidence="1">
    <location>
        <begin position="73"/>
        <end position="96"/>
    </location>
</feature>
<accession>A0A9B0LHL7</accession>
<organism evidence="2 3">
    <name type="scientific">Odobenus rosmarus divergens</name>
    <name type="common">Pacific walrus</name>
    <dbReference type="NCBI Taxonomy" id="9708"/>
    <lineage>
        <taxon>Eukaryota</taxon>
        <taxon>Metazoa</taxon>
        <taxon>Chordata</taxon>
        <taxon>Craniata</taxon>
        <taxon>Vertebrata</taxon>
        <taxon>Euteleostomi</taxon>
        <taxon>Mammalia</taxon>
        <taxon>Eutheria</taxon>
        <taxon>Laurasiatheria</taxon>
        <taxon>Carnivora</taxon>
        <taxon>Caniformia</taxon>
        <taxon>Pinnipedia</taxon>
        <taxon>Odobenidae</taxon>
        <taxon>Odobenus</taxon>
    </lineage>
</organism>
<evidence type="ECO:0000313" key="2">
    <source>
        <dbReference type="Proteomes" id="UP000245340"/>
    </source>
</evidence>
<dbReference type="AlphaFoldDB" id="A0A9B0LHL7"/>
<name>A0A9B0LHL7_ODORO</name>
<reference evidence="3" key="1">
    <citation type="submission" date="2025-08" db="UniProtKB">
        <authorList>
            <consortium name="RefSeq"/>
        </authorList>
    </citation>
    <scope>IDENTIFICATION</scope>
</reference>